<comment type="function">
    <text evidence="7">Essential cell division protein. May link together the upstream cell division proteins, which are predominantly cytoplasmic, with the downstream cell division proteins, which are predominantly periplasmic. May control correct divisome assembly.</text>
</comment>
<dbReference type="GO" id="GO:0090529">
    <property type="term" value="P:cell septum assembly"/>
    <property type="evidence" value="ECO:0007669"/>
    <property type="project" value="InterPro"/>
</dbReference>
<keyword evidence="4 7" id="KW-0812">Transmembrane</keyword>
<dbReference type="HAMAP" id="MF_00911">
    <property type="entry name" value="FtsQ_subfam"/>
    <property type="match status" value="1"/>
</dbReference>
<dbReference type="Gene3D" id="3.40.50.11690">
    <property type="entry name" value="Cell division protein FtsQ/DivIB"/>
    <property type="match status" value="1"/>
</dbReference>
<evidence type="ECO:0000259" key="8">
    <source>
        <dbReference type="Pfam" id="PF03799"/>
    </source>
</evidence>
<dbReference type="Pfam" id="PF08478">
    <property type="entry name" value="POTRA_1"/>
    <property type="match status" value="1"/>
</dbReference>
<keyword evidence="6 7" id="KW-0131">Cell cycle</keyword>
<dbReference type="PANTHER" id="PTHR35851">
    <property type="entry name" value="CELL DIVISION PROTEIN FTSQ"/>
    <property type="match status" value="1"/>
</dbReference>
<dbReference type="GO" id="GO:0032153">
    <property type="term" value="C:cell division site"/>
    <property type="evidence" value="ECO:0007669"/>
    <property type="project" value="UniProtKB-UniRule"/>
</dbReference>
<evidence type="ECO:0000256" key="3">
    <source>
        <dbReference type="ARBA" id="ARBA00022618"/>
    </source>
</evidence>
<organism evidence="10 11">
    <name type="scientific">Reinekea forsetii</name>
    <dbReference type="NCBI Taxonomy" id="1336806"/>
    <lineage>
        <taxon>Bacteria</taxon>
        <taxon>Pseudomonadati</taxon>
        <taxon>Pseudomonadota</taxon>
        <taxon>Gammaproteobacteria</taxon>
        <taxon>Oceanospirillales</taxon>
        <taxon>Saccharospirillaceae</taxon>
        <taxon>Reinekea</taxon>
    </lineage>
</organism>
<evidence type="ECO:0000256" key="5">
    <source>
        <dbReference type="ARBA" id="ARBA00022989"/>
    </source>
</evidence>
<evidence type="ECO:0000256" key="4">
    <source>
        <dbReference type="ARBA" id="ARBA00022692"/>
    </source>
</evidence>
<evidence type="ECO:0000313" key="10">
    <source>
        <dbReference type="EMBL" id="ATX77792.1"/>
    </source>
</evidence>
<dbReference type="InterPro" id="IPR013685">
    <property type="entry name" value="POTRA_FtsQ_type"/>
</dbReference>
<keyword evidence="7" id="KW-0472">Membrane</keyword>
<dbReference type="InterPro" id="IPR026579">
    <property type="entry name" value="FtsQ"/>
</dbReference>
<evidence type="ECO:0000256" key="7">
    <source>
        <dbReference type="HAMAP-Rule" id="MF_00911"/>
    </source>
</evidence>
<feature type="transmembrane region" description="Helical" evidence="7">
    <location>
        <begin position="21"/>
        <end position="46"/>
    </location>
</feature>
<comment type="subcellular location">
    <subcellularLocation>
        <location evidence="7">Cell inner membrane</location>
        <topology evidence="7">Single-pass type II membrane protein</topology>
    </subcellularLocation>
    <text evidence="7">Localizes to the division septum.</text>
</comment>
<dbReference type="Proteomes" id="UP000229757">
    <property type="component" value="Chromosome"/>
</dbReference>
<dbReference type="GO" id="GO:0043093">
    <property type="term" value="P:FtsZ-dependent cytokinesis"/>
    <property type="evidence" value="ECO:0007669"/>
    <property type="project" value="UniProtKB-UniRule"/>
</dbReference>
<dbReference type="RefSeq" id="WP_100258020.1">
    <property type="nucleotide sequence ID" value="NZ_CP011797.1"/>
</dbReference>
<dbReference type="AlphaFoldDB" id="A0A2K8KT45"/>
<dbReference type="InterPro" id="IPR045335">
    <property type="entry name" value="FtsQ_C_sf"/>
</dbReference>
<dbReference type="Pfam" id="PF03799">
    <property type="entry name" value="FtsQ_DivIB_C"/>
    <property type="match status" value="1"/>
</dbReference>
<accession>A0A2K8KT45</accession>
<evidence type="ECO:0000313" key="11">
    <source>
        <dbReference type="Proteomes" id="UP000229757"/>
    </source>
</evidence>
<keyword evidence="11" id="KW-1185">Reference proteome</keyword>
<sequence length="248" mass="27560">MAAKKKSNGATRRKASLPIRKWALFSAKVVVGGVVLTACVFSINWLSGLKWEPMPLQVYAIAEPLKFQNSLAVEGVLQGYLTRSLLFLDLLDVQRDLERLPWIAQASVVKIWPGTISVALVEHEPIALWNGQQVLNSKAVPLDKPLVSLDLASLRGPDNSAARVMEQYLQFTQIFAALGAQLVQVSMQARGSWYVQMDDGLTIALGERNVLERSRRVVRLLQSEAYSSERIEYIDARYPNGIAIRIAS</sequence>
<reference evidence="10 11" key="1">
    <citation type="journal article" date="2017" name="Environ. Microbiol.">
        <title>Genomic and physiological analyses of 'Reinekea forsetii' reveal a versatile opportunistic lifestyle during spring algae blooms.</title>
        <authorList>
            <person name="Avci B."/>
            <person name="Hahnke R.L."/>
            <person name="Chafee M."/>
            <person name="Fischer T."/>
            <person name="Gruber-Vodicka H."/>
            <person name="Tegetmeyer H.E."/>
            <person name="Harder J."/>
            <person name="Fuchs B.M."/>
            <person name="Amann R.I."/>
            <person name="Teeling H."/>
        </authorList>
    </citation>
    <scope>NUCLEOTIDE SEQUENCE [LARGE SCALE GENOMIC DNA]</scope>
    <source>
        <strain evidence="10 11">Hel1_31_D35</strain>
    </source>
</reference>
<dbReference type="KEGG" id="rfo:REIFOR_02668"/>
<protein>
    <recommendedName>
        <fullName evidence="7">Cell division protein FtsQ</fullName>
    </recommendedName>
</protein>
<dbReference type="Gene3D" id="3.10.20.310">
    <property type="entry name" value="membrane protein fhac"/>
    <property type="match status" value="1"/>
</dbReference>
<dbReference type="PANTHER" id="PTHR35851:SF1">
    <property type="entry name" value="CELL DIVISION PROTEIN FTSQ"/>
    <property type="match status" value="1"/>
</dbReference>
<keyword evidence="5 7" id="KW-1133">Transmembrane helix</keyword>
<comment type="subunit">
    <text evidence="7">Part of a complex composed of FtsB, FtsL and FtsQ.</text>
</comment>
<feature type="domain" description="Cell division protein FtsQ/DivIB C-terminal" evidence="8">
    <location>
        <begin position="127"/>
        <end position="237"/>
    </location>
</feature>
<name>A0A2K8KT45_9GAMM</name>
<evidence type="ECO:0000256" key="2">
    <source>
        <dbReference type="ARBA" id="ARBA00022519"/>
    </source>
</evidence>
<evidence type="ECO:0000259" key="9">
    <source>
        <dbReference type="Pfam" id="PF08478"/>
    </source>
</evidence>
<evidence type="ECO:0000256" key="1">
    <source>
        <dbReference type="ARBA" id="ARBA00022475"/>
    </source>
</evidence>
<feature type="domain" description="POTRA" evidence="9">
    <location>
        <begin position="75"/>
        <end position="123"/>
    </location>
</feature>
<keyword evidence="3 7" id="KW-0132">Cell division</keyword>
<evidence type="ECO:0000256" key="6">
    <source>
        <dbReference type="ARBA" id="ARBA00023306"/>
    </source>
</evidence>
<keyword evidence="1 7" id="KW-1003">Cell membrane</keyword>
<dbReference type="EMBL" id="CP011797">
    <property type="protein sequence ID" value="ATX77792.1"/>
    <property type="molecule type" value="Genomic_DNA"/>
</dbReference>
<dbReference type="OrthoDB" id="9790370at2"/>
<gene>
    <name evidence="7 10" type="primary">ftsQ</name>
    <name evidence="10" type="ORF">REIFOR_02668</name>
</gene>
<comment type="similarity">
    <text evidence="7">Belongs to the FtsQ/DivIB family. FtsQ subfamily.</text>
</comment>
<proteinExistence type="inferred from homology"/>
<dbReference type="InterPro" id="IPR005548">
    <property type="entry name" value="Cell_div_FtsQ/DivIB_C"/>
</dbReference>
<keyword evidence="2 7" id="KW-0997">Cell inner membrane</keyword>
<dbReference type="GO" id="GO:0005886">
    <property type="term" value="C:plasma membrane"/>
    <property type="evidence" value="ECO:0007669"/>
    <property type="project" value="UniProtKB-SubCell"/>
</dbReference>